<accession>A0A655VVN8</accession>
<evidence type="ECO:0000313" key="2">
    <source>
        <dbReference type="Proteomes" id="UP000046067"/>
    </source>
</evidence>
<proteinExistence type="predicted"/>
<dbReference type="Proteomes" id="UP000046067">
    <property type="component" value="Unassembled WGS sequence"/>
</dbReference>
<protein>
    <submittedName>
        <fullName evidence="1">Uncharacterized protein</fullName>
    </submittedName>
</protein>
<dbReference type="EMBL" id="CWQJ01000004">
    <property type="protein sequence ID" value="CSB77293.1"/>
    <property type="molecule type" value="Genomic_DNA"/>
</dbReference>
<gene>
    <name evidence="1" type="ORF">ERS013201_00920</name>
</gene>
<evidence type="ECO:0000313" key="1">
    <source>
        <dbReference type="EMBL" id="CSB77293.1"/>
    </source>
</evidence>
<dbReference type="AlphaFoldDB" id="A0A655VVN8"/>
<organism evidence="1 2">
    <name type="scientific">Vibrio cholerae</name>
    <dbReference type="NCBI Taxonomy" id="666"/>
    <lineage>
        <taxon>Bacteria</taxon>
        <taxon>Pseudomonadati</taxon>
        <taxon>Pseudomonadota</taxon>
        <taxon>Gammaproteobacteria</taxon>
        <taxon>Vibrionales</taxon>
        <taxon>Vibrionaceae</taxon>
        <taxon>Vibrio</taxon>
    </lineage>
</organism>
<reference evidence="1 2" key="1">
    <citation type="submission" date="2015-07" db="EMBL/GenBank/DDBJ databases">
        <authorList>
            <consortium name="Pathogen Informatics"/>
        </authorList>
    </citation>
    <scope>NUCLEOTIDE SEQUENCE [LARGE SCALE GENOMIC DNA]</scope>
    <source>
        <strain evidence="1 2">A325</strain>
    </source>
</reference>
<name>A0A655VVN8_VIBCL</name>
<sequence>MQIALVINAHHYDARNLLTACVVEMDAFDDLTAFA</sequence>